<keyword evidence="5 6" id="KW-0472">Membrane</keyword>
<comment type="similarity">
    <text evidence="6">Belongs to the BI1 family.</text>
</comment>
<proteinExistence type="inferred from homology"/>
<feature type="transmembrane region" description="Helical" evidence="6">
    <location>
        <begin position="89"/>
        <end position="110"/>
    </location>
</feature>
<keyword evidence="2" id="KW-1003">Cell membrane</keyword>
<dbReference type="Proteomes" id="UP000228859">
    <property type="component" value="Unassembled WGS sequence"/>
</dbReference>
<evidence type="ECO:0000313" key="8">
    <source>
        <dbReference type="Proteomes" id="UP000228859"/>
    </source>
</evidence>
<dbReference type="EMBL" id="DLUI01000005">
    <property type="protein sequence ID" value="DAB39512.1"/>
    <property type="molecule type" value="Genomic_DNA"/>
</dbReference>
<evidence type="ECO:0000256" key="6">
    <source>
        <dbReference type="RuleBase" id="RU004379"/>
    </source>
</evidence>
<evidence type="ECO:0008006" key="9">
    <source>
        <dbReference type="Google" id="ProtNLM"/>
    </source>
</evidence>
<dbReference type="InterPro" id="IPR006214">
    <property type="entry name" value="Bax_inhibitor_1-related"/>
</dbReference>
<sequence length="235" mass="25694">MALYDREYAREGAFGYESAHKSEAQIVSFVKDTYKLFAASMLAGGVGAYVGMPFAGIVAANYWWIAIPWMLFGMFGLQMIKNKPGVNMIGLFTFTFASGVIITPLLSHILGMAGGATIVGNAFFMTAALFGGLSFFAIKSSKDFTTWTKPIMIAFFIILAVSLINVFFLKSPILYVAIQAIFLLVISVMVLIDTQNVIRGAYETPMDGAIALYLDFFNLFVTMLQLFGIFGGSDE</sequence>
<dbReference type="Pfam" id="PF01027">
    <property type="entry name" value="Bax1-I"/>
    <property type="match status" value="1"/>
</dbReference>
<protein>
    <recommendedName>
        <fullName evidence="9">BAX inhibitor (BI)-1/YccA family protein</fullName>
    </recommendedName>
</protein>
<accession>A0A2D3WDZ5</accession>
<dbReference type="CDD" id="cd10432">
    <property type="entry name" value="BI-1-like_bacterial"/>
    <property type="match status" value="1"/>
</dbReference>
<gene>
    <name evidence="7" type="ORF">CFH83_00290</name>
</gene>
<feature type="transmembrane region" description="Helical" evidence="6">
    <location>
        <begin position="212"/>
        <end position="232"/>
    </location>
</feature>
<dbReference type="PANTHER" id="PTHR23291:SF115">
    <property type="entry name" value="MODULATOR OF FTSH PROTEASE YCCA"/>
    <property type="match status" value="1"/>
</dbReference>
<feature type="transmembrane region" description="Helical" evidence="6">
    <location>
        <begin position="150"/>
        <end position="168"/>
    </location>
</feature>
<comment type="caution">
    <text evidence="7">The sequence shown here is derived from an EMBL/GenBank/DDBJ whole genome shotgun (WGS) entry which is preliminary data.</text>
</comment>
<dbReference type="PANTHER" id="PTHR23291">
    <property type="entry name" value="BAX INHIBITOR-RELATED"/>
    <property type="match status" value="1"/>
</dbReference>
<keyword evidence="4 6" id="KW-1133">Transmembrane helix</keyword>
<evidence type="ECO:0000256" key="2">
    <source>
        <dbReference type="ARBA" id="ARBA00022475"/>
    </source>
</evidence>
<evidence type="ECO:0000256" key="3">
    <source>
        <dbReference type="ARBA" id="ARBA00022692"/>
    </source>
</evidence>
<evidence type="ECO:0000256" key="1">
    <source>
        <dbReference type="ARBA" id="ARBA00004651"/>
    </source>
</evidence>
<keyword evidence="3 6" id="KW-0812">Transmembrane</keyword>
<dbReference type="AlphaFoldDB" id="A0A2D3WDZ5"/>
<comment type="subcellular location">
    <subcellularLocation>
        <location evidence="1">Cell membrane</location>
        <topology evidence="1">Multi-pass membrane protein</topology>
    </subcellularLocation>
</comment>
<dbReference type="GO" id="GO:0005886">
    <property type="term" value="C:plasma membrane"/>
    <property type="evidence" value="ECO:0007669"/>
    <property type="project" value="UniProtKB-SubCell"/>
</dbReference>
<name>A0A2D3WDZ5_9BACT</name>
<organism evidence="7 8">
    <name type="scientific">Sulfuricurvum kujiense</name>
    <dbReference type="NCBI Taxonomy" id="148813"/>
    <lineage>
        <taxon>Bacteria</taxon>
        <taxon>Pseudomonadati</taxon>
        <taxon>Campylobacterota</taxon>
        <taxon>Epsilonproteobacteria</taxon>
        <taxon>Campylobacterales</taxon>
        <taxon>Sulfurimonadaceae</taxon>
        <taxon>Sulfuricurvum</taxon>
    </lineage>
</organism>
<evidence type="ECO:0000256" key="5">
    <source>
        <dbReference type="ARBA" id="ARBA00023136"/>
    </source>
</evidence>
<feature type="transmembrane region" description="Helical" evidence="6">
    <location>
        <begin position="36"/>
        <end position="55"/>
    </location>
</feature>
<feature type="transmembrane region" description="Helical" evidence="6">
    <location>
        <begin position="116"/>
        <end position="138"/>
    </location>
</feature>
<evidence type="ECO:0000256" key="4">
    <source>
        <dbReference type="ARBA" id="ARBA00022989"/>
    </source>
</evidence>
<dbReference type="RefSeq" id="WP_294895799.1">
    <property type="nucleotide sequence ID" value="NZ_DLUI01000005.1"/>
</dbReference>
<evidence type="ECO:0000313" key="7">
    <source>
        <dbReference type="EMBL" id="DAB39512.1"/>
    </source>
</evidence>
<feature type="transmembrane region" description="Helical" evidence="6">
    <location>
        <begin position="61"/>
        <end position="77"/>
    </location>
</feature>
<feature type="transmembrane region" description="Helical" evidence="6">
    <location>
        <begin position="174"/>
        <end position="192"/>
    </location>
</feature>
<reference evidence="7 8" key="1">
    <citation type="journal article" date="2017" name="Front. Microbiol.">
        <title>Comparative Genomic Analysis of the Class Epsilonproteobacteria and Proposed Reclassification to Epsilonbacteraeota (phyl. nov.).</title>
        <authorList>
            <person name="Waite D.W."/>
            <person name="Vanwonterghem I."/>
            <person name="Rinke C."/>
            <person name="Parks D.H."/>
            <person name="Zhang Y."/>
            <person name="Takai K."/>
            <person name="Sievert S.M."/>
            <person name="Simon J."/>
            <person name="Campbell B.J."/>
            <person name="Hanson T.E."/>
            <person name="Woyke T."/>
            <person name="Klotz M.G."/>
            <person name="Hugenholtz P."/>
        </authorList>
    </citation>
    <scope>NUCLEOTIDE SEQUENCE [LARGE SCALE GENOMIC DNA]</scope>
    <source>
        <strain evidence="7">UBA12443</strain>
    </source>
</reference>